<dbReference type="Gene3D" id="3.40.50.300">
    <property type="entry name" value="P-loop containing nucleotide triphosphate hydrolases"/>
    <property type="match status" value="1"/>
</dbReference>
<proteinExistence type="predicted"/>
<dbReference type="InterPro" id="IPR027417">
    <property type="entry name" value="P-loop_NTPase"/>
</dbReference>
<evidence type="ECO:0008006" key="3">
    <source>
        <dbReference type="Google" id="ProtNLM"/>
    </source>
</evidence>
<accession>A0A2J6XD33</accession>
<dbReference type="Proteomes" id="UP000243376">
    <property type="component" value="Unassembled WGS sequence"/>
</dbReference>
<dbReference type="PANTHER" id="PTHR37807">
    <property type="entry name" value="OS07G0160300 PROTEIN"/>
    <property type="match status" value="1"/>
</dbReference>
<dbReference type="Pfam" id="PF13671">
    <property type="entry name" value="AAA_33"/>
    <property type="match status" value="1"/>
</dbReference>
<dbReference type="AlphaFoldDB" id="A0A2J6XD33"/>
<gene>
    <name evidence="1" type="ORF">C0184_02035</name>
</gene>
<evidence type="ECO:0000313" key="2">
    <source>
        <dbReference type="Proteomes" id="UP000243376"/>
    </source>
</evidence>
<evidence type="ECO:0000313" key="1">
    <source>
        <dbReference type="EMBL" id="PMP85760.1"/>
    </source>
</evidence>
<dbReference type="EMBL" id="PNIQ01000143">
    <property type="protein sequence ID" value="PMP85760.1"/>
    <property type="molecule type" value="Genomic_DNA"/>
</dbReference>
<protein>
    <recommendedName>
        <fullName evidence="3">ATP-binding protein</fullName>
    </recommendedName>
</protein>
<dbReference type="SUPFAM" id="SSF52540">
    <property type="entry name" value="P-loop containing nucleoside triphosphate hydrolases"/>
    <property type="match status" value="1"/>
</dbReference>
<reference evidence="1 2" key="1">
    <citation type="submission" date="2018-01" db="EMBL/GenBank/DDBJ databases">
        <title>Metagenomic assembled genomes from two thermal pools in the Uzon Caldera, Kamchatka, Russia.</title>
        <authorList>
            <person name="Wilkins L."/>
            <person name="Ettinger C."/>
        </authorList>
    </citation>
    <scope>NUCLEOTIDE SEQUENCE [LARGE SCALE GENOMIC DNA]</scope>
    <source>
        <strain evidence="1">ZAV-02</strain>
    </source>
</reference>
<organism evidence="1 2">
    <name type="scientific">Chloroflexus aggregans</name>
    <dbReference type="NCBI Taxonomy" id="152260"/>
    <lineage>
        <taxon>Bacteria</taxon>
        <taxon>Bacillati</taxon>
        <taxon>Chloroflexota</taxon>
        <taxon>Chloroflexia</taxon>
        <taxon>Chloroflexales</taxon>
        <taxon>Chloroflexineae</taxon>
        <taxon>Chloroflexaceae</taxon>
        <taxon>Chloroflexus</taxon>
    </lineage>
</organism>
<name>A0A2J6XD33_9CHLR</name>
<dbReference type="PANTHER" id="PTHR37807:SF3">
    <property type="entry name" value="OS07G0160300 PROTEIN"/>
    <property type="match status" value="1"/>
</dbReference>
<sequence>MQTPTLIIVTGHPATGKTTISRALAISLRLPLLSKDAYKELMFDGLGWSDRAWSRQVGTTAITIIYHTAATILSSGQSLIMESNFRVDLDTTRIQNLHTMAPFRPVQIRCVADGDVLVERILRRLTLGQRHPGHCDDVSPADLATVRTRGPIEPLPIGGPLLTIDTTIPEQIDLSTILAWVKTHLEYAG</sequence>
<comment type="caution">
    <text evidence="1">The sequence shown here is derived from an EMBL/GenBank/DDBJ whole genome shotgun (WGS) entry which is preliminary data.</text>
</comment>